<dbReference type="SUPFAM" id="SSF52833">
    <property type="entry name" value="Thioredoxin-like"/>
    <property type="match status" value="1"/>
</dbReference>
<evidence type="ECO:0000259" key="1">
    <source>
        <dbReference type="PROSITE" id="PS51352"/>
    </source>
</evidence>
<dbReference type="Pfam" id="PF00578">
    <property type="entry name" value="AhpC-TSA"/>
    <property type="match status" value="1"/>
</dbReference>
<dbReference type="GO" id="GO:0016209">
    <property type="term" value="F:antioxidant activity"/>
    <property type="evidence" value="ECO:0007669"/>
    <property type="project" value="InterPro"/>
</dbReference>
<feature type="domain" description="Thioredoxin" evidence="1">
    <location>
        <begin position="7"/>
        <end position="157"/>
    </location>
</feature>
<name>A0A7W4TMG3_KINRA</name>
<gene>
    <name evidence="2" type="ORF">FHR75_002459</name>
</gene>
<reference evidence="2 3" key="1">
    <citation type="submission" date="2020-08" db="EMBL/GenBank/DDBJ databases">
        <title>The Agave Microbiome: Exploring the role of microbial communities in plant adaptations to desert environments.</title>
        <authorList>
            <person name="Partida-Martinez L.P."/>
        </authorList>
    </citation>
    <scope>NUCLEOTIDE SEQUENCE [LARGE SCALE GENOMIC DNA]</scope>
    <source>
        <strain evidence="2 3">AS2.23</strain>
    </source>
</reference>
<reference evidence="2 3" key="2">
    <citation type="submission" date="2020-08" db="EMBL/GenBank/DDBJ databases">
        <authorList>
            <person name="Partida-Martinez L."/>
            <person name="Huntemann M."/>
            <person name="Clum A."/>
            <person name="Wang J."/>
            <person name="Palaniappan K."/>
            <person name="Ritter S."/>
            <person name="Chen I.-M."/>
            <person name="Stamatis D."/>
            <person name="Reddy T."/>
            <person name="O'Malley R."/>
            <person name="Daum C."/>
            <person name="Shapiro N."/>
            <person name="Ivanova N."/>
            <person name="Kyrpides N."/>
            <person name="Woyke T."/>
        </authorList>
    </citation>
    <scope>NUCLEOTIDE SEQUENCE [LARGE SCALE GENOMIC DNA]</scope>
    <source>
        <strain evidence="2 3">AS2.23</strain>
    </source>
</reference>
<dbReference type="PROSITE" id="PS51352">
    <property type="entry name" value="THIOREDOXIN_2"/>
    <property type="match status" value="1"/>
</dbReference>
<organism evidence="2 3">
    <name type="scientific">Kineococcus radiotolerans</name>
    <dbReference type="NCBI Taxonomy" id="131568"/>
    <lineage>
        <taxon>Bacteria</taxon>
        <taxon>Bacillati</taxon>
        <taxon>Actinomycetota</taxon>
        <taxon>Actinomycetes</taxon>
        <taxon>Kineosporiales</taxon>
        <taxon>Kineosporiaceae</taxon>
        <taxon>Kineococcus</taxon>
    </lineage>
</organism>
<dbReference type="AlphaFoldDB" id="A0A7W4TMG3"/>
<accession>A0A7W4TMG3</accession>
<dbReference type="RefSeq" id="WP_012086940.1">
    <property type="nucleotide sequence ID" value="NZ_JACHVY010000002.1"/>
</dbReference>
<sequence>MPHHDPPGPGDAFPVPGAVVPDQHGERLPLRELWAQGPALLVLVPAAFSTHCTAELGALAFEIERFDAAGVQLAALSCDPVTSLRAWGEDRVYPFPLLSDFWPHGAVSRALGAFDEDLGVAQRLSLLVVDGTVRWSLRGDLGAPRSLKRHLAALDEV</sequence>
<protein>
    <submittedName>
        <fullName evidence="2">Peroxiredoxin</fullName>
    </submittedName>
</protein>
<dbReference type="EMBL" id="JACHVY010000002">
    <property type="protein sequence ID" value="MBB2901644.1"/>
    <property type="molecule type" value="Genomic_DNA"/>
</dbReference>
<dbReference type="InterPro" id="IPR000866">
    <property type="entry name" value="AhpC/TSA"/>
</dbReference>
<dbReference type="SMR" id="A0A7W4TMG3"/>
<evidence type="ECO:0000313" key="2">
    <source>
        <dbReference type="EMBL" id="MBB2901644.1"/>
    </source>
</evidence>
<dbReference type="GO" id="GO:0016491">
    <property type="term" value="F:oxidoreductase activity"/>
    <property type="evidence" value="ECO:0007669"/>
    <property type="project" value="InterPro"/>
</dbReference>
<comment type="caution">
    <text evidence="2">The sequence shown here is derived from an EMBL/GenBank/DDBJ whole genome shotgun (WGS) entry which is preliminary data.</text>
</comment>
<dbReference type="Proteomes" id="UP000533269">
    <property type="component" value="Unassembled WGS sequence"/>
</dbReference>
<dbReference type="InterPro" id="IPR013766">
    <property type="entry name" value="Thioredoxin_domain"/>
</dbReference>
<dbReference type="CDD" id="cd03018">
    <property type="entry name" value="PRX_AhpE_like"/>
    <property type="match status" value="1"/>
</dbReference>
<proteinExistence type="predicted"/>
<dbReference type="OMA" id="SDQWPGY"/>
<dbReference type="InterPro" id="IPR036249">
    <property type="entry name" value="Thioredoxin-like_sf"/>
</dbReference>
<evidence type="ECO:0000313" key="3">
    <source>
        <dbReference type="Proteomes" id="UP000533269"/>
    </source>
</evidence>
<dbReference type="Gene3D" id="3.40.30.10">
    <property type="entry name" value="Glutaredoxin"/>
    <property type="match status" value="1"/>
</dbReference>